<reference evidence="2" key="1">
    <citation type="journal article" date="2017" name="Appl. Environ. Microbiol.">
        <title>Microdiversification of a pelagic Polynucleobacter species is mainly driven by acquisition of genomic islands from a partially interspecific gene pool.</title>
        <authorList>
            <person name="Hoetzinger M."/>
            <person name="Hahn M.W."/>
            <person name="Jezberova J."/>
            <person name="Schmidt J."/>
            <person name="Koll U."/>
        </authorList>
    </citation>
    <scope>NUCLEOTIDE SEQUENCE</scope>
    <source>
        <strain evidence="2">MWH-RechtKol4</strain>
    </source>
</reference>
<feature type="compositionally biased region" description="Polar residues" evidence="1">
    <location>
        <begin position="161"/>
        <end position="170"/>
    </location>
</feature>
<accession>A0AAC9IRD7</accession>
<evidence type="ECO:0000313" key="2">
    <source>
        <dbReference type="EMBL" id="APC01314.1"/>
    </source>
</evidence>
<dbReference type="RefSeq" id="WP_071539319.1">
    <property type="nucleotide sequence ID" value="NZ_CP015016.1"/>
</dbReference>
<evidence type="ECO:0000313" key="3">
    <source>
        <dbReference type="Proteomes" id="UP000182060"/>
    </source>
</evidence>
<dbReference type="Proteomes" id="UP000182060">
    <property type="component" value="Chromosome"/>
</dbReference>
<proteinExistence type="predicted"/>
<evidence type="ECO:0000256" key="1">
    <source>
        <dbReference type="SAM" id="MobiDB-lite"/>
    </source>
</evidence>
<feature type="compositionally biased region" description="Polar residues" evidence="1">
    <location>
        <begin position="118"/>
        <end position="152"/>
    </location>
</feature>
<dbReference type="EMBL" id="CP015017">
    <property type="protein sequence ID" value="APC01314.1"/>
    <property type="molecule type" value="Genomic_DNA"/>
</dbReference>
<feature type="region of interest" description="Disordered" evidence="1">
    <location>
        <begin position="116"/>
        <end position="192"/>
    </location>
</feature>
<organism evidence="2 3">
    <name type="scientific">Polynucleobacter asymbioticus</name>
    <dbReference type="NCBI Taxonomy" id="576611"/>
    <lineage>
        <taxon>Bacteria</taxon>
        <taxon>Pseudomonadati</taxon>
        <taxon>Pseudomonadota</taxon>
        <taxon>Betaproteobacteria</taxon>
        <taxon>Burkholderiales</taxon>
        <taxon>Burkholderiaceae</taxon>
        <taxon>Polynucleobacter</taxon>
    </lineage>
</organism>
<protein>
    <submittedName>
        <fullName evidence="2">Uncharacterized protein</fullName>
    </submittedName>
</protein>
<feature type="compositionally biased region" description="Low complexity" evidence="1">
    <location>
        <begin position="171"/>
        <end position="189"/>
    </location>
</feature>
<gene>
    <name evidence="2" type="ORF">AOC25_06670</name>
</gene>
<sequence length="317" mass="30564">MSGIVTAVVVGEAAISTLTVAAVAEAVAVVGMAVSVAGMVTHDKTLTQVGAVMSLAGGLTAGVAEAGMFDAATGEVGSALAGPPVSMANPVADAAVIPDATTSLSVSPSIDVNAAPGASSSGATNFDGSPVIQSSASDTSVLPTSTTQSGGLNPNAGGTGINPSANSSGINTNGLASNTSTTGTNGLSTPGIDNTTNLSGSLNANNVAANTLKDIPTTGSNAISTWWNGLSGSSKSAVVQGIGGALGGLSNSYTAQQKLALEQLINSQAYQKYQTSYANINSPSTINYTPAAPAAPANLLTGQPSVGLINSAAKPAV</sequence>
<name>A0AAC9IRD7_9BURK</name>
<dbReference type="AlphaFoldDB" id="A0AAC9IRD7"/>